<feature type="compositionally biased region" description="Polar residues" evidence="2">
    <location>
        <begin position="303"/>
        <end position="314"/>
    </location>
</feature>
<keyword evidence="1" id="KW-0808">Transferase</keyword>
<dbReference type="SUPFAM" id="SSF53756">
    <property type="entry name" value="UDP-Glycosyltransferase/glycogen phosphorylase"/>
    <property type="match status" value="1"/>
</dbReference>
<evidence type="ECO:0000313" key="3">
    <source>
        <dbReference type="EMBL" id="KAE9403748.1"/>
    </source>
</evidence>
<evidence type="ECO:0008006" key="5">
    <source>
        <dbReference type="Google" id="ProtNLM"/>
    </source>
</evidence>
<gene>
    <name evidence="3" type="ORF">BT96DRAFT_936180</name>
</gene>
<dbReference type="GO" id="GO:0008194">
    <property type="term" value="F:UDP-glycosyltransferase activity"/>
    <property type="evidence" value="ECO:0007669"/>
    <property type="project" value="InterPro"/>
</dbReference>
<name>A0A6A4I2V1_9AGAR</name>
<dbReference type="OrthoDB" id="5835829at2759"/>
<evidence type="ECO:0000256" key="1">
    <source>
        <dbReference type="ARBA" id="ARBA00022679"/>
    </source>
</evidence>
<dbReference type="Proteomes" id="UP000799118">
    <property type="component" value="Unassembled WGS sequence"/>
</dbReference>
<dbReference type="PANTHER" id="PTHR48045:SF31">
    <property type="entry name" value="UDP-GLYCOSYLTRANSFERASE 76B1-LIKE"/>
    <property type="match status" value="1"/>
</dbReference>
<accession>A0A6A4I2V1</accession>
<evidence type="ECO:0000313" key="4">
    <source>
        <dbReference type="Proteomes" id="UP000799118"/>
    </source>
</evidence>
<dbReference type="Gene3D" id="3.40.50.2000">
    <property type="entry name" value="Glycogen Phosphorylase B"/>
    <property type="match status" value="2"/>
</dbReference>
<feature type="region of interest" description="Disordered" evidence="2">
    <location>
        <begin position="303"/>
        <end position="326"/>
    </location>
</feature>
<organism evidence="3 4">
    <name type="scientific">Gymnopus androsaceus JB14</name>
    <dbReference type="NCBI Taxonomy" id="1447944"/>
    <lineage>
        <taxon>Eukaryota</taxon>
        <taxon>Fungi</taxon>
        <taxon>Dikarya</taxon>
        <taxon>Basidiomycota</taxon>
        <taxon>Agaricomycotina</taxon>
        <taxon>Agaricomycetes</taxon>
        <taxon>Agaricomycetidae</taxon>
        <taxon>Agaricales</taxon>
        <taxon>Marasmiineae</taxon>
        <taxon>Omphalotaceae</taxon>
        <taxon>Gymnopus</taxon>
    </lineage>
</organism>
<dbReference type="PANTHER" id="PTHR48045">
    <property type="entry name" value="UDP-GLYCOSYLTRANSFERASE 72B1"/>
    <property type="match status" value="1"/>
</dbReference>
<dbReference type="EMBL" id="ML769422">
    <property type="protein sequence ID" value="KAE9403748.1"/>
    <property type="molecule type" value="Genomic_DNA"/>
</dbReference>
<protein>
    <recommendedName>
        <fullName evidence="5">UDP-Glycosyltransferase/glycogen phosphorylase</fullName>
    </recommendedName>
</protein>
<dbReference type="InterPro" id="IPR002213">
    <property type="entry name" value="UDP_glucos_trans"/>
</dbReference>
<dbReference type="Pfam" id="PF00201">
    <property type="entry name" value="UDPGT"/>
    <property type="match status" value="1"/>
</dbReference>
<evidence type="ECO:0000256" key="2">
    <source>
        <dbReference type="SAM" id="MobiDB-lite"/>
    </source>
</evidence>
<reference evidence="3" key="1">
    <citation type="journal article" date="2019" name="Environ. Microbiol.">
        <title>Fungal ecological strategies reflected in gene transcription - a case study of two litter decomposers.</title>
        <authorList>
            <person name="Barbi F."/>
            <person name="Kohler A."/>
            <person name="Barry K."/>
            <person name="Baskaran P."/>
            <person name="Daum C."/>
            <person name="Fauchery L."/>
            <person name="Ihrmark K."/>
            <person name="Kuo A."/>
            <person name="LaButti K."/>
            <person name="Lipzen A."/>
            <person name="Morin E."/>
            <person name="Grigoriev I.V."/>
            <person name="Henrissat B."/>
            <person name="Lindahl B."/>
            <person name="Martin F."/>
        </authorList>
    </citation>
    <scope>NUCLEOTIDE SEQUENCE</scope>
    <source>
        <strain evidence="3">JB14</strain>
    </source>
</reference>
<sequence>MAHVECGAILQDVRPAHLGGAGDPALETPEGRATMKQKIIAGETDQQKRHECTGSVVNVPGIPPSYDYEWFPSTAAVPTDLLSVLEMTCQIYLREADGVVCVSAKAFEEEVITLVNEWFSELKKPWYNVGPLSIDSPKDNSCRAELQEETPVVSFLNRIQSEFGPNSLLYMSLGSVFWPEEQDRVWAVLDGFIAKRQPFLNIAPFSHFSNFQTEMKKKIADSGNSDGVTGWFLTHGGWNSVQEAFQYRVPLIFWPFAADQPYNAMRLSYLKAGFALLEVRTGQEWNEEALQLRETPSIHVSLSSSRNRAISGQTQRRRKFDGQNKL</sequence>
<dbReference type="AlphaFoldDB" id="A0A6A4I2V1"/>
<proteinExistence type="predicted"/>
<keyword evidence="4" id="KW-1185">Reference proteome</keyword>